<comment type="catalytic activity">
    <reaction evidence="2">
        <text>UDP-N-acetyl-alpha-D-glucosamine = UDP-N-acetyl-alpha-D-mannosamine</text>
        <dbReference type="Rhea" id="RHEA:17213"/>
        <dbReference type="ChEBI" id="CHEBI:57705"/>
        <dbReference type="ChEBI" id="CHEBI:68623"/>
        <dbReference type="EC" id="5.1.3.14"/>
    </reaction>
</comment>
<dbReference type="CDD" id="cd03786">
    <property type="entry name" value="GTB_UDP-GlcNAc_2-Epimerase"/>
    <property type="match status" value="1"/>
</dbReference>
<evidence type="ECO:0000313" key="8">
    <source>
        <dbReference type="Proteomes" id="UP000605848"/>
    </source>
</evidence>
<evidence type="ECO:0000313" key="7">
    <source>
        <dbReference type="EMBL" id="MBL0405686.1"/>
    </source>
</evidence>
<evidence type="ECO:0000256" key="2">
    <source>
        <dbReference type="ARBA" id="ARBA00036080"/>
    </source>
</evidence>
<evidence type="ECO:0000256" key="5">
    <source>
        <dbReference type="RuleBase" id="RU003513"/>
    </source>
</evidence>
<reference evidence="7" key="1">
    <citation type="submission" date="2021-01" db="EMBL/GenBank/DDBJ databases">
        <title>Microvirga sp.</title>
        <authorList>
            <person name="Kim M.K."/>
        </authorList>
    </citation>
    <scope>NUCLEOTIDE SEQUENCE</scope>
    <source>
        <strain evidence="7">5420S-16</strain>
    </source>
</reference>
<protein>
    <recommendedName>
        <fullName evidence="4">UDP-N-acetylglucosamine 2-epimerase (non-hydrolyzing)</fullName>
        <ecNumber evidence="4">5.1.3.14</ecNumber>
    </recommendedName>
</protein>
<dbReference type="SUPFAM" id="SSF53756">
    <property type="entry name" value="UDP-Glycosyltransferase/glycogen phosphorylase"/>
    <property type="match status" value="1"/>
</dbReference>
<comment type="caution">
    <text evidence="7">The sequence shown here is derived from an EMBL/GenBank/DDBJ whole genome shotgun (WGS) entry which is preliminary data.</text>
</comment>
<dbReference type="AlphaFoldDB" id="A0A936Z9W9"/>
<dbReference type="NCBIfam" id="TIGR00236">
    <property type="entry name" value="wecB"/>
    <property type="match status" value="1"/>
</dbReference>
<dbReference type="PANTHER" id="PTHR43174:SF2">
    <property type="entry name" value="UDP-N-ACETYLGLUCOSAMINE 2-EPIMERASE"/>
    <property type="match status" value="1"/>
</dbReference>
<dbReference type="EC" id="5.1.3.14" evidence="4"/>
<accession>A0A936Z9W9</accession>
<evidence type="ECO:0000259" key="6">
    <source>
        <dbReference type="Pfam" id="PF02350"/>
    </source>
</evidence>
<dbReference type="EMBL" id="JAEQMY010000026">
    <property type="protein sequence ID" value="MBL0405686.1"/>
    <property type="molecule type" value="Genomic_DNA"/>
</dbReference>
<gene>
    <name evidence="7" type="primary">wecB</name>
    <name evidence="7" type="ORF">JKG68_17130</name>
</gene>
<dbReference type="InterPro" id="IPR003331">
    <property type="entry name" value="UDP_GlcNAc_Epimerase_2_dom"/>
</dbReference>
<dbReference type="InterPro" id="IPR029767">
    <property type="entry name" value="WecB-like"/>
</dbReference>
<keyword evidence="1 5" id="KW-0413">Isomerase</keyword>
<proteinExistence type="inferred from homology"/>
<evidence type="ECO:0000256" key="4">
    <source>
        <dbReference type="ARBA" id="ARBA00038858"/>
    </source>
</evidence>
<dbReference type="GO" id="GO:0008761">
    <property type="term" value="F:UDP-N-acetylglucosamine 2-epimerase activity"/>
    <property type="evidence" value="ECO:0007669"/>
    <property type="project" value="UniProtKB-EC"/>
</dbReference>
<evidence type="ECO:0000256" key="3">
    <source>
        <dbReference type="ARBA" id="ARBA00038209"/>
    </source>
</evidence>
<comment type="similarity">
    <text evidence="3 5">Belongs to the UDP-N-acetylglucosamine 2-epimerase family.</text>
</comment>
<dbReference type="Gene3D" id="3.40.50.2000">
    <property type="entry name" value="Glycogen Phosphorylase B"/>
    <property type="match status" value="2"/>
</dbReference>
<dbReference type="RefSeq" id="WP_202061940.1">
    <property type="nucleotide sequence ID" value="NZ_JAEQMY010000026.1"/>
</dbReference>
<dbReference type="Pfam" id="PF02350">
    <property type="entry name" value="Epimerase_2"/>
    <property type="match status" value="1"/>
</dbReference>
<feature type="domain" description="UDP-N-acetylglucosamine 2-epimerase" evidence="6">
    <location>
        <begin position="21"/>
        <end position="363"/>
    </location>
</feature>
<keyword evidence="8" id="KW-1185">Reference proteome</keyword>
<evidence type="ECO:0000256" key="1">
    <source>
        <dbReference type="ARBA" id="ARBA00023235"/>
    </source>
</evidence>
<name>A0A936Z9W9_9HYPH</name>
<organism evidence="7 8">
    <name type="scientific">Microvirga aerilata</name>
    <dbReference type="NCBI Taxonomy" id="670292"/>
    <lineage>
        <taxon>Bacteria</taxon>
        <taxon>Pseudomonadati</taxon>
        <taxon>Pseudomonadota</taxon>
        <taxon>Alphaproteobacteria</taxon>
        <taxon>Hyphomicrobiales</taxon>
        <taxon>Methylobacteriaceae</taxon>
        <taxon>Microvirga</taxon>
    </lineage>
</organism>
<sequence length="374" mass="40777">MRILVAFGTRPEIIKLGPVCRELSRKPGVELDVFWTGQHIELAAGLLDLFEINVTHNGTDIMSEPGLAGKYSLMCQQIERLLKTNKYDWVVVQGDTATAAAAATAGFLNHVPVAHVEAGLRTDNMYSPWPEEFNRRMIALATTLHFAPTKASRDNLLAEGIAPEKVLNVGNTVVDALLYTRKTIGPNYRPLDPEVADLPNDKKLILATLHRRENIGEPIRNVLRALGELGRDGDKLIVLPVHLNPEVRATVLEYLGDVPNVRLLKPLQYPDFVHLLSRASVVVSDSGGVQEEAPTFGLPILITRDTTERPEVIEAGFGRLVGSDFDAIVDGVRKLTSSDAVQLLHKANPFGRGDAAAQIAHHLTASGEQSLIAA</sequence>
<dbReference type="Proteomes" id="UP000605848">
    <property type="component" value="Unassembled WGS sequence"/>
</dbReference>
<dbReference type="PANTHER" id="PTHR43174">
    <property type="entry name" value="UDP-N-ACETYLGLUCOSAMINE 2-EPIMERASE"/>
    <property type="match status" value="1"/>
</dbReference>